<feature type="region of interest" description="Disordered" evidence="1">
    <location>
        <begin position="1"/>
        <end position="53"/>
    </location>
</feature>
<dbReference type="Proteomes" id="UP000479710">
    <property type="component" value="Unassembled WGS sequence"/>
</dbReference>
<proteinExistence type="predicted"/>
<reference evidence="2 3" key="1">
    <citation type="submission" date="2019-11" db="EMBL/GenBank/DDBJ databases">
        <title>Whole genome sequence of Oryza granulata.</title>
        <authorList>
            <person name="Li W."/>
        </authorList>
    </citation>
    <scope>NUCLEOTIDE SEQUENCE [LARGE SCALE GENOMIC DNA]</scope>
    <source>
        <strain evidence="3">cv. Menghai</strain>
        <tissue evidence="2">Leaf</tissue>
    </source>
</reference>
<organism evidence="2 3">
    <name type="scientific">Oryza meyeriana var. granulata</name>
    <dbReference type="NCBI Taxonomy" id="110450"/>
    <lineage>
        <taxon>Eukaryota</taxon>
        <taxon>Viridiplantae</taxon>
        <taxon>Streptophyta</taxon>
        <taxon>Embryophyta</taxon>
        <taxon>Tracheophyta</taxon>
        <taxon>Spermatophyta</taxon>
        <taxon>Magnoliopsida</taxon>
        <taxon>Liliopsida</taxon>
        <taxon>Poales</taxon>
        <taxon>Poaceae</taxon>
        <taxon>BOP clade</taxon>
        <taxon>Oryzoideae</taxon>
        <taxon>Oryzeae</taxon>
        <taxon>Oryzinae</taxon>
        <taxon>Oryza</taxon>
        <taxon>Oryza meyeriana</taxon>
    </lineage>
</organism>
<sequence length="87" mass="9201">MEYTPPPLECKEIEEEAESSALARQGGRGQGHGSRGGWDGGGTRGGRDRGQGGWAAALGEVEAMAARVAAKAMAMNRRRSGHGWSRY</sequence>
<accession>A0A6G1CJW5</accession>
<evidence type="ECO:0000313" key="3">
    <source>
        <dbReference type="Proteomes" id="UP000479710"/>
    </source>
</evidence>
<evidence type="ECO:0000313" key="2">
    <source>
        <dbReference type="EMBL" id="KAF0899913.1"/>
    </source>
</evidence>
<dbReference type="EMBL" id="SPHZ02000009">
    <property type="protein sequence ID" value="KAF0899913.1"/>
    <property type="molecule type" value="Genomic_DNA"/>
</dbReference>
<protein>
    <submittedName>
        <fullName evidence="2">Uncharacterized protein</fullName>
    </submittedName>
</protein>
<gene>
    <name evidence="2" type="ORF">E2562_025479</name>
</gene>
<feature type="compositionally biased region" description="Gly residues" evidence="1">
    <location>
        <begin position="26"/>
        <end position="44"/>
    </location>
</feature>
<keyword evidence="3" id="KW-1185">Reference proteome</keyword>
<dbReference type="AlphaFoldDB" id="A0A6G1CJW5"/>
<name>A0A6G1CJW5_9ORYZ</name>
<comment type="caution">
    <text evidence="2">The sequence shown here is derived from an EMBL/GenBank/DDBJ whole genome shotgun (WGS) entry which is preliminary data.</text>
</comment>
<evidence type="ECO:0000256" key="1">
    <source>
        <dbReference type="SAM" id="MobiDB-lite"/>
    </source>
</evidence>